<keyword evidence="1" id="KW-0805">Transcription regulation</keyword>
<evidence type="ECO:0000313" key="6">
    <source>
        <dbReference type="Proteomes" id="UP000612329"/>
    </source>
</evidence>
<comment type="caution">
    <text evidence="5">The sequence shown here is derived from an EMBL/GenBank/DDBJ whole genome shotgun (WGS) entry which is preliminary data.</text>
</comment>
<feature type="domain" description="HTH araC/xylS-type" evidence="4">
    <location>
        <begin position="73"/>
        <end position="170"/>
    </location>
</feature>
<evidence type="ECO:0000256" key="2">
    <source>
        <dbReference type="ARBA" id="ARBA00023125"/>
    </source>
</evidence>
<reference evidence="5" key="1">
    <citation type="journal article" date="2014" name="Int. J. Syst. Evol. Microbiol.">
        <title>Complete genome sequence of Corynebacterium casei LMG S-19264T (=DSM 44701T), isolated from a smear-ripened cheese.</title>
        <authorList>
            <consortium name="US DOE Joint Genome Institute (JGI-PGF)"/>
            <person name="Walter F."/>
            <person name="Albersmeier A."/>
            <person name="Kalinowski J."/>
            <person name="Ruckert C."/>
        </authorList>
    </citation>
    <scope>NUCLEOTIDE SEQUENCE</scope>
    <source>
        <strain evidence="5">JCM 12862</strain>
    </source>
</reference>
<dbReference type="SMART" id="SM00342">
    <property type="entry name" value="HTH_ARAC"/>
    <property type="match status" value="1"/>
</dbReference>
<dbReference type="Proteomes" id="UP000612329">
    <property type="component" value="Unassembled WGS sequence"/>
</dbReference>
<dbReference type="PANTHER" id="PTHR43280">
    <property type="entry name" value="ARAC-FAMILY TRANSCRIPTIONAL REGULATOR"/>
    <property type="match status" value="1"/>
</dbReference>
<dbReference type="InterPro" id="IPR009057">
    <property type="entry name" value="Homeodomain-like_sf"/>
</dbReference>
<accession>A0A8J3BFB8</accession>
<dbReference type="SUPFAM" id="SSF46689">
    <property type="entry name" value="Homeodomain-like"/>
    <property type="match status" value="1"/>
</dbReference>
<dbReference type="EMBL" id="BMNR01000001">
    <property type="protein sequence ID" value="GGK10144.1"/>
    <property type="molecule type" value="Genomic_DNA"/>
</dbReference>
<dbReference type="GO" id="GO:0003700">
    <property type="term" value="F:DNA-binding transcription factor activity"/>
    <property type="evidence" value="ECO:0007669"/>
    <property type="project" value="InterPro"/>
</dbReference>
<evidence type="ECO:0000256" key="3">
    <source>
        <dbReference type="ARBA" id="ARBA00023163"/>
    </source>
</evidence>
<keyword evidence="3" id="KW-0804">Transcription</keyword>
<dbReference type="PROSITE" id="PS00041">
    <property type="entry name" value="HTH_ARAC_FAMILY_1"/>
    <property type="match status" value="1"/>
</dbReference>
<evidence type="ECO:0000256" key="1">
    <source>
        <dbReference type="ARBA" id="ARBA00023015"/>
    </source>
</evidence>
<dbReference type="InterPro" id="IPR018062">
    <property type="entry name" value="HTH_AraC-typ_CS"/>
</dbReference>
<gene>
    <name evidence="5" type="ORF">GCM10007962_00390</name>
</gene>
<dbReference type="Gene3D" id="1.10.10.60">
    <property type="entry name" value="Homeodomain-like"/>
    <property type="match status" value="2"/>
</dbReference>
<dbReference type="Pfam" id="PF12833">
    <property type="entry name" value="HTH_18"/>
    <property type="match status" value="1"/>
</dbReference>
<name>A0A8J3BFB8_9FLAO</name>
<dbReference type="PANTHER" id="PTHR43280:SF29">
    <property type="entry name" value="ARAC-FAMILY TRANSCRIPTIONAL REGULATOR"/>
    <property type="match status" value="1"/>
</dbReference>
<dbReference type="AlphaFoldDB" id="A0A8J3BFB8"/>
<proteinExistence type="predicted"/>
<dbReference type="InterPro" id="IPR018060">
    <property type="entry name" value="HTH_AraC"/>
</dbReference>
<keyword evidence="6" id="KW-1185">Reference proteome</keyword>
<evidence type="ECO:0000259" key="4">
    <source>
        <dbReference type="PROSITE" id="PS01124"/>
    </source>
</evidence>
<keyword evidence="2" id="KW-0238">DNA-binding</keyword>
<sequence>MFTPEILFGLPILNKKLIKFSSPLAKSTDDQKPISDNWILESSNQKNEQDLKLQKKIISSITSYINEIDKLSIDDHVFRNPNVSTSDLAAKLGVPTSHIVYLFKYHSKISFSEYRTLSRINDSINLINKGFLKNNTLEALAYKTGFASYNPFFSAFKKVTALSPQDYLKLNKTTIED</sequence>
<dbReference type="PROSITE" id="PS01124">
    <property type="entry name" value="HTH_ARAC_FAMILY_2"/>
    <property type="match status" value="1"/>
</dbReference>
<evidence type="ECO:0000313" key="5">
    <source>
        <dbReference type="EMBL" id="GGK10144.1"/>
    </source>
</evidence>
<organism evidence="5 6">
    <name type="scientific">Yeosuana aromativorans</name>
    <dbReference type="NCBI Taxonomy" id="288019"/>
    <lineage>
        <taxon>Bacteria</taxon>
        <taxon>Pseudomonadati</taxon>
        <taxon>Bacteroidota</taxon>
        <taxon>Flavobacteriia</taxon>
        <taxon>Flavobacteriales</taxon>
        <taxon>Flavobacteriaceae</taxon>
        <taxon>Yeosuana</taxon>
    </lineage>
</organism>
<dbReference type="GO" id="GO:0043565">
    <property type="term" value="F:sequence-specific DNA binding"/>
    <property type="evidence" value="ECO:0007669"/>
    <property type="project" value="InterPro"/>
</dbReference>
<reference evidence="5" key="2">
    <citation type="submission" date="2020-09" db="EMBL/GenBank/DDBJ databases">
        <authorList>
            <person name="Sun Q."/>
            <person name="Ohkuma M."/>
        </authorList>
    </citation>
    <scope>NUCLEOTIDE SEQUENCE</scope>
    <source>
        <strain evidence="5">JCM 12862</strain>
    </source>
</reference>
<protein>
    <recommendedName>
        <fullName evidence="4">HTH araC/xylS-type domain-containing protein</fullName>
    </recommendedName>
</protein>